<keyword evidence="1" id="KW-0862">Zinc</keyword>
<comment type="caution">
    <text evidence="5">The sequence shown here is derived from an EMBL/GenBank/DDBJ whole genome shotgun (WGS) entry which is preliminary data.</text>
</comment>
<feature type="region of interest" description="Disordered" evidence="2">
    <location>
        <begin position="1349"/>
        <end position="1379"/>
    </location>
</feature>
<dbReference type="Pfam" id="PF00078">
    <property type="entry name" value="RVT_1"/>
    <property type="match status" value="1"/>
</dbReference>
<name>A0A8S3UG06_MYTED</name>
<dbReference type="SMART" id="SM00343">
    <property type="entry name" value="ZnF_C2HC"/>
    <property type="match status" value="2"/>
</dbReference>
<dbReference type="Proteomes" id="UP000683360">
    <property type="component" value="Unassembled WGS sequence"/>
</dbReference>
<proteinExistence type="predicted"/>
<dbReference type="InterPro" id="IPR001878">
    <property type="entry name" value="Znf_CCHC"/>
</dbReference>
<keyword evidence="6" id="KW-1185">Reference proteome</keyword>
<evidence type="ECO:0000259" key="4">
    <source>
        <dbReference type="PROSITE" id="PS50878"/>
    </source>
</evidence>
<dbReference type="PROSITE" id="PS50158">
    <property type="entry name" value="ZF_CCHC"/>
    <property type="match status" value="1"/>
</dbReference>
<organism evidence="5 6">
    <name type="scientific">Mytilus edulis</name>
    <name type="common">Blue mussel</name>
    <dbReference type="NCBI Taxonomy" id="6550"/>
    <lineage>
        <taxon>Eukaryota</taxon>
        <taxon>Metazoa</taxon>
        <taxon>Spiralia</taxon>
        <taxon>Lophotrochozoa</taxon>
        <taxon>Mollusca</taxon>
        <taxon>Bivalvia</taxon>
        <taxon>Autobranchia</taxon>
        <taxon>Pteriomorphia</taxon>
        <taxon>Mytilida</taxon>
        <taxon>Mytiloidea</taxon>
        <taxon>Mytilidae</taxon>
        <taxon>Mytilinae</taxon>
        <taxon>Mytilus</taxon>
    </lineage>
</organism>
<feature type="domain" description="CCHC-type" evidence="3">
    <location>
        <begin position="1144"/>
        <end position="1158"/>
    </location>
</feature>
<feature type="region of interest" description="Disordered" evidence="2">
    <location>
        <begin position="1394"/>
        <end position="1428"/>
    </location>
</feature>
<dbReference type="PROSITE" id="PS50878">
    <property type="entry name" value="RT_POL"/>
    <property type="match status" value="1"/>
</dbReference>
<feature type="compositionally biased region" description="Acidic residues" evidence="2">
    <location>
        <begin position="1358"/>
        <end position="1379"/>
    </location>
</feature>
<reference evidence="5" key="1">
    <citation type="submission" date="2021-03" db="EMBL/GenBank/DDBJ databases">
        <authorList>
            <person name="Bekaert M."/>
        </authorList>
    </citation>
    <scope>NUCLEOTIDE SEQUENCE</scope>
</reference>
<feature type="region of interest" description="Disordered" evidence="2">
    <location>
        <begin position="1213"/>
        <end position="1234"/>
    </location>
</feature>
<evidence type="ECO:0000256" key="1">
    <source>
        <dbReference type="PROSITE-ProRule" id="PRU00047"/>
    </source>
</evidence>
<protein>
    <recommendedName>
        <fullName evidence="7">Reverse transcriptase domain-containing protein</fullName>
    </recommendedName>
</protein>
<dbReference type="InterPro" id="IPR043502">
    <property type="entry name" value="DNA/RNA_pol_sf"/>
</dbReference>
<dbReference type="PANTHER" id="PTHR31635:SF196">
    <property type="entry name" value="REVERSE TRANSCRIPTASE DOMAIN-CONTAINING PROTEIN-RELATED"/>
    <property type="match status" value="1"/>
</dbReference>
<sequence length="1428" mass="164015">MKINFENVEKGPGLWILNNSLLTNNEYVEKIENIIEEAKKCPLYGTEFLIWWDNLKYKIKKFSQVFGKRIFKEKHSEFFSIQSRLQRISERIANGEIVDLAYYENLKMELSVLEEERCKGAILRSKAYWATESDKCTKYFLQLEKHKQESNCIKELLNDNNESVCNTEDILDVEYKFYKKLYSSVEIDETVMNEFLENVDVKITEDDSLMCDEDISLQEIEFSLKKMSKNKSPGSDGLTVEFYCTFFNSLKDILLKLFQTVEEQLCMSRSMKCGIISLIYKNKGERKCLKNYRPISLLQVDYKILAKIMANRFKKVLSRIISIFQTCCIPGRDIADAIASIRDIIDIIESEGLEGYIVKMDQEKAFDKVSHTYLISVLKRYGFGERFIKWIEIFYTDIKSSIKCNGFLTKYFKISNGIRQGCPISALLYVLSAEPLQCAISKCVDIKGVVIPHVNSMSLIYQHADDTTLTLGDKNSICKTMDVFDRYGKASGSKVNKSKSEILCIGTAKISLAEQEHIGLKYCKDCVQVLGVYVGKNKNMCDELNWKDKVKKIKAITKLWQQRQLTLFGRATVVSTLLMSRLWYTIAVTSIPEWALDDIKKCCLDFLWGHASHLVKYRVLVGKKDEGGINYPDIYLKLLSFRLKFISRYFNEECTAMWKNTMKYFLRKIRGMNIDNYCFCMTLKKEDCKLLPKFYIEMIDAWQYVKSFIDIDMKSMDILQQPLFLNPDIKVEGKIALWQHFIVAGITQIKDLCFEVIPGFLSFNAVKEMVLDMYDDVNVKQLQCQYRELIECIPEDWKKCIKHGVFDANRDRSPYFIVTFGDKVKDLINCKTKDFYEILISKVFIKPDVEQFWLEILNEQTLPFCNMWKSVHNFWKSPDCVQLDFKLMHNRIFTNVKLKRIGLMDTNICDSCQSDIEDLLHLFLDCQMLVSFHDYINQLLVKLLERCETDVIVTQGYRKLILLGMSGKFKSIKTTENVQAISVIRAIEHVTGLNSVLAVVKDDTSSYDVTLDSKSNATKILSGVEILDKDYECSLMYSDTTVVSFMYIPAFIDDDDIIDMLRDRGIKIVSPVFRRVVPGTQVADGTRFVKCVFPPHIIALPWSMPFKVGKNTKYYKCVHNNQTKVCSECYSPEHVHKNCPYIICGGCGEQGHVARRCRAAKCEHCHELPLKCKCKKGDNLKTRPQPIIAKCNVCDKIVCSCVNEVNNVEATGVKDTSTSQEETNNEVSEQTEVKSVDVPESEGLVDDIHKNKNELIIEAAVHVDNIVQHETRKRKIANSDDNCSESDENIDVDVKDDDEVDISAPSVIKRNGDSTLLSEEVVNEDLDFGDFDPDHWEKRNDTLCDVTLNNAEGGSGNGDDDSSICVEENMDEGGDTNEEVDVFSLSAKELRKYKKQQRKLTRRSPLNPKPNVNAGRSSQVSENKNKNG</sequence>
<evidence type="ECO:0008006" key="7">
    <source>
        <dbReference type="Google" id="ProtNLM"/>
    </source>
</evidence>
<dbReference type="CDD" id="cd01650">
    <property type="entry name" value="RT_nLTR_like"/>
    <property type="match status" value="1"/>
</dbReference>
<feature type="domain" description="Reverse transcriptase" evidence="4">
    <location>
        <begin position="260"/>
        <end position="534"/>
    </location>
</feature>
<feature type="compositionally biased region" description="Polar residues" evidence="2">
    <location>
        <begin position="1214"/>
        <end position="1230"/>
    </location>
</feature>
<evidence type="ECO:0000259" key="3">
    <source>
        <dbReference type="PROSITE" id="PS50158"/>
    </source>
</evidence>
<dbReference type="PANTHER" id="PTHR31635">
    <property type="entry name" value="REVERSE TRANSCRIPTASE DOMAIN-CONTAINING PROTEIN-RELATED"/>
    <property type="match status" value="1"/>
</dbReference>
<evidence type="ECO:0000313" key="6">
    <source>
        <dbReference type="Proteomes" id="UP000683360"/>
    </source>
</evidence>
<evidence type="ECO:0000256" key="2">
    <source>
        <dbReference type="SAM" id="MobiDB-lite"/>
    </source>
</evidence>
<evidence type="ECO:0000313" key="5">
    <source>
        <dbReference type="EMBL" id="CAG2240141.1"/>
    </source>
</evidence>
<dbReference type="EMBL" id="CAJPWZ010002549">
    <property type="protein sequence ID" value="CAG2240141.1"/>
    <property type="molecule type" value="Genomic_DNA"/>
</dbReference>
<dbReference type="SUPFAM" id="SSF56672">
    <property type="entry name" value="DNA/RNA polymerases"/>
    <property type="match status" value="1"/>
</dbReference>
<keyword evidence="1" id="KW-0479">Metal-binding</keyword>
<dbReference type="InterPro" id="IPR000477">
    <property type="entry name" value="RT_dom"/>
</dbReference>
<gene>
    <name evidence="5" type="ORF">MEDL_52445</name>
</gene>
<dbReference type="OrthoDB" id="6244150at2759"/>
<dbReference type="GO" id="GO:0003676">
    <property type="term" value="F:nucleic acid binding"/>
    <property type="evidence" value="ECO:0007669"/>
    <property type="project" value="InterPro"/>
</dbReference>
<keyword evidence="1" id="KW-0863">Zinc-finger</keyword>
<dbReference type="GO" id="GO:0008270">
    <property type="term" value="F:zinc ion binding"/>
    <property type="evidence" value="ECO:0007669"/>
    <property type="project" value="UniProtKB-KW"/>
</dbReference>
<accession>A0A8S3UG06</accession>